<dbReference type="InterPro" id="IPR020335">
    <property type="entry name" value="Phage_T7_Gp13"/>
</dbReference>
<keyword evidence="2" id="KW-1185">Reference proteome</keyword>
<dbReference type="Proteomes" id="UP000204268">
    <property type="component" value="Segment"/>
</dbReference>
<dbReference type="EMBL" id="KJ507099">
    <property type="protein sequence ID" value="AHZ95018.1"/>
    <property type="molecule type" value="Genomic_DNA"/>
</dbReference>
<dbReference type="GeneID" id="19685923"/>
<organism evidence="1 2">
    <name type="scientific">Pseudomonas phage phiPSA2</name>
    <dbReference type="NCBI Taxonomy" id="1500756"/>
    <lineage>
        <taxon>Viruses</taxon>
        <taxon>Duplodnaviria</taxon>
        <taxon>Heunggongvirae</taxon>
        <taxon>Uroviricota</taxon>
        <taxon>Caudoviricetes</taxon>
        <taxon>Autographivirales</taxon>
        <taxon>Autotranscriptaviridae</taxon>
        <taxon>Studiervirinae</taxon>
        <taxon>Ghunavirus</taxon>
        <taxon>Ghunavirus PSA2</taxon>
    </lineage>
</organism>
<evidence type="ECO:0000313" key="2">
    <source>
        <dbReference type="Proteomes" id="UP000204268"/>
    </source>
</evidence>
<accession>A0A059VA20</accession>
<dbReference type="OrthoDB" id="13458at10239"/>
<reference evidence="1 2" key="1">
    <citation type="journal article" date="2014" name="J. Basic Microbiol.">
        <title>Isolation and partial characterization of bacteriophages infecting Pseudomonas syringae pv. actinidiae, causal agent of kiwifruit bacterial canker.</title>
        <authorList>
            <person name="Di Lallo G."/>
            <person name="Evangelisti M."/>
            <person name="Mancuso F."/>
            <person name="Ferrante P."/>
            <person name="Marcelletti S."/>
            <person name="Tinari A."/>
            <person name="Superti F."/>
            <person name="Migliore L."/>
            <person name="D'Addabbo P."/>
            <person name="Frezza D."/>
            <person name="Scortichini M."/>
            <person name="Thaller M.C."/>
        </authorList>
    </citation>
    <scope>NUCLEOTIDE SEQUENCE [LARGE SCALE GENOMIC DNA]</scope>
</reference>
<dbReference type="KEGG" id="vg:19685923"/>
<protein>
    <submittedName>
        <fullName evidence="1">Internal virion protein A</fullName>
    </submittedName>
</protein>
<proteinExistence type="predicted"/>
<dbReference type="RefSeq" id="YP_009043265.1">
    <property type="nucleotide sequence ID" value="NC_024362.1"/>
</dbReference>
<evidence type="ECO:0000313" key="1">
    <source>
        <dbReference type="EMBL" id="AHZ95018.1"/>
    </source>
</evidence>
<dbReference type="Pfam" id="PF11090">
    <property type="entry name" value="Phage_T7_Gp13"/>
    <property type="match status" value="1"/>
</dbReference>
<name>A0A059VA20_9CAUD</name>
<sequence>MILTQATKRDLEEAAGNLSFADLQEFHSHTRGRDPSETLPACLDETTMVIKVGALVLAVGGSKNCLWFVTTNVVQSLTKGQRMRFYKLLHGHLKGLRDSGHQYLTNFVSVDNWDHIRLLNSLGAVFAKEHTMSPAGCRFRQFWL</sequence>
<gene>
    <name evidence="1" type="ORF">phiPSA2_37</name>
</gene>